<keyword evidence="4" id="KW-1003">Cell membrane</keyword>
<feature type="domain" description="PAC" evidence="18">
    <location>
        <begin position="348"/>
        <end position="400"/>
    </location>
</feature>
<evidence type="ECO:0000256" key="6">
    <source>
        <dbReference type="ARBA" id="ARBA00022692"/>
    </source>
</evidence>
<feature type="coiled-coil region" evidence="14">
    <location>
        <begin position="92"/>
        <end position="150"/>
    </location>
</feature>
<evidence type="ECO:0000259" key="15">
    <source>
        <dbReference type="PROSITE" id="PS50109"/>
    </source>
</evidence>
<dbReference type="SMART" id="SM00387">
    <property type="entry name" value="HATPase_c"/>
    <property type="match status" value="1"/>
</dbReference>
<dbReference type="Proteomes" id="UP000735592">
    <property type="component" value="Unassembled WGS sequence"/>
</dbReference>
<evidence type="ECO:0000256" key="13">
    <source>
        <dbReference type="PROSITE-ProRule" id="PRU00169"/>
    </source>
</evidence>
<keyword evidence="7" id="KW-0547">Nucleotide-binding</keyword>
<evidence type="ECO:0000259" key="16">
    <source>
        <dbReference type="PROSITE" id="PS50110"/>
    </source>
</evidence>
<dbReference type="Pfam" id="PF02518">
    <property type="entry name" value="HATPase_c"/>
    <property type="match status" value="1"/>
</dbReference>
<name>A0ABW9SRQ0_9BURK</name>
<evidence type="ECO:0000256" key="1">
    <source>
        <dbReference type="ARBA" id="ARBA00000085"/>
    </source>
</evidence>
<dbReference type="InterPro" id="IPR003594">
    <property type="entry name" value="HATPase_dom"/>
</dbReference>
<evidence type="ECO:0000256" key="11">
    <source>
        <dbReference type="ARBA" id="ARBA00023136"/>
    </source>
</evidence>
<evidence type="ECO:0000256" key="5">
    <source>
        <dbReference type="ARBA" id="ARBA00022553"/>
    </source>
</evidence>
<keyword evidence="14" id="KW-0175">Coiled coil</keyword>
<evidence type="ECO:0000256" key="12">
    <source>
        <dbReference type="PROSITE-ProRule" id="PRU00110"/>
    </source>
</evidence>
<evidence type="ECO:0000313" key="20">
    <source>
        <dbReference type="EMBL" id="MTW34705.1"/>
    </source>
</evidence>
<dbReference type="RefSeq" id="WP_155436064.1">
    <property type="nucleotide sequence ID" value="NZ_JBHLXK010000006.1"/>
</dbReference>
<protein>
    <recommendedName>
        <fullName evidence="3">histidine kinase</fullName>
        <ecNumber evidence="3">2.7.13.3</ecNumber>
    </recommendedName>
</protein>
<proteinExistence type="predicted"/>
<dbReference type="PRINTS" id="PR00344">
    <property type="entry name" value="BCTRLSENSOR"/>
</dbReference>
<dbReference type="Gene3D" id="3.30.450.20">
    <property type="entry name" value="PAS domain"/>
    <property type="match status" value="2"/>
</dbReference>
<dbReference type="CDD" id="cd00082">
    <property type="entry name" value="HisKA"/>
    <property type="match status" value="1"/>
</dbReference>
<keyword evidence="11" id="KW-0472">Membrane</keyword>
<dbReference type="InterPro" id="IPR000700">
    <property type="entry name" value="PAS-assoc_C"/>
</dbReference>
<evidence type="ECO:0000259" key="18">
    <source>
        <dbReference type="PROSITE" id="PS50113"/>
    </source>
</evidence>
<dbReference type="PROSITE" id="PS50109">
    <property type="entry name" value="HIS_KIN"/>
    <property type="match status" value="1"/>
</dbReference>
<dbReference type="Pfam" id="PF08448">
    <property type="entry name" value="PAS_4"/>
    <property type="match status" value="1"/>
</dbReference>
<feature type="domain" description="PAC" evidence="18">
    <location>
        <begin position="220"/>
        <end position="274"/>
    </location>
</feature>
<feature type="modified residue" description="4-aspartylphosphate" evidence="13">
    <location>
        <position position="852"/>
    </location>
</feature>
<evidence type="ECO:0000256" key="10">
    <source>
        <dbReference type="ARBA" id="ARBA00023012"/>
    </source>
</evidence>
<sequence length="1032" mass="114565">MQHKTFLRQLKRTTGIEDSQQLQAFLDAAHALGGNSELPESVRRGLQGMGELFERVVRTYEQYDRDLDLRTRSLELSSRELTEANSRQRQELARRESAIALLRETAQALQDDPAGADGRSGDLYDVVELINELVQQRRAGEQALRQAQRALENQKFAMDQHAIISITDPDGCITYANERFCSVSGYTREELIGSNHRLINSTYHPKEFFANMWETIRSGRVWDNQVCNRAKDGSLYWVHATIVPFLDEGGKPYQYVAIRTDITAHHALMQRLQEQLHFVEELFEAIPLPVYVKDAQRRYQQVNPAFEQFFNVKRADILGKTVFDLLTPDGAAMHDAYDSRLFAGEALQSFEALIPTADGRQREGIYQKALLTRPDGEVAGLVGTIADITERKNLEREALLAKEAAEAATRAKSDFLANMSHEIRTPMNSILGMTELALDTNLTPEQREYLTISKSSTEALLTIINDILDFSKIEAGKLQIDETRFDLQDMVGNTLKVLAEQENSKRLEFGCYIAPDVPAFVVGDGGRLRQILMNLVGNAIKFTRQGEVIVYVDLAEHDDDHGTLHFSVRDSGIGIPAAKQQAIFEAFEQADTSTTRHYGGTGLGLTISSYLVSLMGGRIWVHSEEGVGSTFHFTAQFRCPGNDTPPRLSSRLGALTDQHVLLVVGNDSCRQILADTLQQWQVRVTAVASGAAALELLRQPDSHYACVLLDALLHDQHSAETAAAINALPSAQRVPMVVMAPTASLGSERWKEVSVNNIITKPVLQGDLANALLLATGAEPLQPLLPATQNTTPSEPRPLAPLDILLVEDHPSNQRLAITLLERWGNRITLAQDGREALDKLASQRFDLVLMDMQMPVIDGLEATRMFRATEQGQRTPIIAMTANAMQGDKERCLAAGMDGYLTKPFKRDQLRAVLELYHPRPNDAASFDYAKALRETEQEVLEIIGEQALDIFPQDFAALRAAVAAGDHATITRMAHSIKGNAAIFYAQPLADMANQIEQGLAGSQLEPRIDAMEKEFMLLAQALRSTLGLH</sequence>
<dbReference type="InterPro" id="IPR036097">
    <property type="entry name" value="HisK_dim/P_sf"/>
</dbReference>
<dbReference type="SUPFAM" id="SSF55874">
    <property type="entry name" value="ATPase domain of HSP90 chaperone/DNA topoisomerase II/histidine kinase"/>
    <property type="match status" value="1"/>
</dbReference>
<dbReference type="Gene3D" id="1.10.287.130">
    <property type="match status" value="1"/>
</dbReference>
<dbReference type="SUPFAM" id="SSF47384">
    <property type="entry name" value="Homodimeric domain of signal transducing histidine kinase"/>
    <property type="match status" value="1"/>
</dbReference>
<accession>A0ABW9SRQ0</accession>
<dbReference type="InterPro" id="IPR000014">
    <property type="entry name" value="PAS"/>
</dbReference>
<evidence type="ECO:0000256" key="8">
    <source>
        <dbReference type="ARBA" id="ARBA00022840"/>
    </source>
</evidence>
<dbReference type="PROSITE" id="PS50112">
    <property type="entry name" value="PAS"/>
    <property type="match status" value="2"/>
</dbReference>
<dbReference type="Gene3D" id="3.40.50.2300">
    <property type="match status" value="2"/>
</dbReference>
<dbReference type="SUPFAM" id="SSF52172">
    <property type="entry name" value="CheY-like"/>
    <property type="match status" value="2"/>
</dbReference>
<dbReference type="CDD" id="cd16922">
    <property type="entry name" value="HATPase_EvgS-ArcB-TorS-like"/>
    <property type="match status" value="1"/>
</dbReference>
<dbReference type="Gene3D" id="3.30.565.10">
    <property type="entry name" value="Histidine kinase-like ATPase, C-terminal domain"/>
    <property type="match status" value="1"/>
</dbReference>
<dbReference type="NCBIfam" id="TIGR00229">
    <property type="entry name" value="sensory_box"/>
    <property type="match status" value="2"/>
</dbReference>
<dbReference type="Pfam" id="PF01627">
    <property type="entry name" value="Hpt"/>
    <property type="match status" value="1"/>
</dbReference>
<dbReference type="InterPro" id="IPR008207">
    <property type="entry name" value="Sig_transdc_His_kin_Hpt_dom"/>
</dbReference>
<organism evidence="20 21">
    <name type="scientific">Pseudoduganella danionis</name>
    <dbReference type="NCBI Taxonomy" id="1890295"/>
    <lineage>
        <taxon>Bacteria</taxon>
        <taxon>Pseudomonadati</taxon>
        <taxon>Pseudomonadota</taxon>
        <taxon>Betaproteobacteria</taxon>
        <taxon>Burkholderiales</taxon>
        <taxon>Oxalobacteraceae</taxon>
        <taxon>Telluria group</taxon>
        <taxon>Pseudoduganella</taxon>
    </lineage>
</organism>
<keyword evidence="8" id="KW-0067">ATP-binding</keyword>
<dbReference type="CDD" id="cd00156">
    <property type="entry name" value="REC"/>
    <property type="match status" value="1"/>
</dbReference>
<keyword evidence="5 13" id="KW-0597">Phosphoprotein</keyword>
<dbReference type="SUPFAM" id="SSF55785">
    <property type="entry name" value="PYP-like sensor domain (PAS domain)"/>
    <property type="match status" value="2"/>
</dbReference>
<dbReference type="InterPro" id="IPR004358">
    <property type="entry name" value="Sig_transdc_His_kin-like_C"/>
</dbReference>
<dbReference type="InterPro" id="IPR013656">
    <property type="entry name" value="PAS_4"/>
</dbReference>
<dbReference type="SMART" id="SM00448">
    <property type="entry name" value="REC"/>
    <property type="match status" value="2"/>
</dbReference>
<dbReference type="Pfam" id="PF00072">
    <property type="entry name" value="Response_reg"/>
    <property type="match status" value="1"/>
</dbReference>
<comment type="subcellular location">
    <subcellularLocation>
        <location evidence="2">Cell membrane</location>
        <topology evidence="2">Multi-pass membrane protein</topology>
    </subcellularLocation>
</comment>
<dbReference type="PANTHER" id="PTHR45339:SF1">
    <property type="entry name" value="HYBRID SIGNAL TRANSDUCTION HISTIDINE KINASE J"/>
    <property type="match status" value="1"/>
</dbReference>
<comment type="catalytic activity">
    <reaction evidence="1">
        <text>ATP + protein L-histidine = ADP + protein N-phospho-L-histidine.</text>
        <dbReference type="EC" id="2.7.13.3"/>
    </reaction>
</comment>
<reference evidence="20 21" key="1">
    <citation type="submission" date="2019-11" db="EMBL/GenBank/DDBJ databases">
        <title>Type strains purchased from KCTC, JCM and DSMZ.</title>
        <authorList>
            <person name="Lu H."/>
        </authorList>
    </citation>
    <scope>NUCLEOTIDE SEQUENCE [LARGE SCALE GENOMIC DNA]</scope>
    <source>
        <strain evidence="20 21">DSM 103461</strain>
    </source>
</reference>
<dbReference type="CDD" id="cd00130">
    <property type="entry name" value="PAS"/>
    <property type="match status" value="2"/>
</dbReference>
<evidence type="ECO:0000259" key="19">
    <source>
        <dbReference type="PROSITE" id="PS50894"/>
    </source>
</evidence>
<dbReference type="SUPFAM" id="SSF47226">
    <property type="entry name" value="Histidine-containing phosphotransfer domain, HPT domain"/>
    <property type="match status" value="1"/>
</dbReference>
<dbReference type="SMART" id="SM00091">
    <property type="entry name" value="PAS"/>
    <property type="match status" value="2"/>
</dbReference>
<dbReference type="InterPro" id="IPR001610">
    <property type="entry name" value="PAC"/>
</dbReference>
<dbReference type="InterPro" id="IPR001789">
    <property type="entry name" value="Sig_transdc_resp-reg_receiver"/>
</dbReference>
<dbReference type="Pfam" id="PF13426">
    <property type="entry name" value="PAS_9"/>
    <property type="match status" value="1"/>
</dbReference>
<evidence type="ECO:0000256" key="14">
    <source>
        <dbReference type="SAM" id="Coils"/>
    </source>
</evidence>
<dbReference type="Pfam" id="PF00512">
    <property type="entry name" value="HisKA"/>
    <property type="match status" value="1"/>
</dbReference>
<dbReference type="PROSITE" id="PS50113">
    <property type="entry name" value="PAC"/>
    <property type="match status" value="2"/>
</dbReference>
<keyword evidence="9" id="KW-1133">Transmembrane helix</keyword>
<evidence type="ECO:0000256" key="9">
    <source>
        <dbReference type="ARBA" id="ARBA00022989"/>
    </source>
</evidence>
<dbReference type="InterPro" id="IPR036890">
    <property type="entry name" value="HATPase_C_sf"/>
</dbReference>
<dbReference type="InterPro" id="IPR036641">
    <property type="entry name" value="HPT_dom_sf"/>
</dbReference>
<feature type="domain" description="PAS" evidence="17">
    <location>
        <begin position="164"/>
        <end position="207"/>
    </location>
</feature>
<feature type="domain" description="PAS" evidence="17">
    <location>
        <begin position="275"/>
        <end position="329"/>
    </location>
</feature>
<dbReference type="PROSITE" id="PS50110">
    <property type="entry name" value="RESPONSE_REGULATORY"/>
    <property type="match status" value="2"/>
</dbReference>
<evidence type="ECO:0000256" key="3">
    <source>
        <dbReference type="ARBA" id="ARBA00012438"/>
    </source>
</evidence>
<evidence type="ECO:0000256" key="7">
    <source>
        <dbReference type="ARBA" id="ARBA00022741"/>
    </source>
</evidence>
<evidence type="ECO:0000313" key="21">
    <source>
        <dbReference type="Proteomes" id="UP000735592"/>
    </source>
</evidence>
<dbReference type="InterPro" id="IPR003661">
    <property type="entry name" value="HisK_dim/P_dom"/>
</dbReference>
<comment type="caution">
    <text evidence="20">The sequence shown here is derived from an EMBL/GenBank/DDBJ whole genome shotgun (WGS) entry which is preliminary data.</text>
</comment>
<gene>
    <name evidence="20" type="ORF">GM655_18020</name>
</gene>
<feature type="domain" description="HPt" evidence="19">
    <location>
        <begin position="938"/>
        <end position="1032"/>
    </location>
</feature>
<feature type="domain" description="Histidine kinase" evidence="15">
    <location>
        <begin position="418"/>
        <end position="639"/>
    </location>
</feature>
<dbReference type="PROSITE" id="PS50894">
    <property type="entry name" value="HPT"/>
    <property type="match status" value="1"/>
</dbReference>
<keyword evidence="21" id="KW-1185">Reference proteome</keyword>
<dbReference type="Gene3D" id="1.20.120.160">
    <property type="entry name" value="HPT domain"/>
    <property type="match status" value="1"/>
</dbReference>
<dbReference type="CDD" id="cd17546">
    <property type="entry name" value="REC_hyHK_CKI1_RcsC-like"/>
    <property type="match status" value="1"/>
</dbReference>
<dbReference type="EMBL" id="WNKW01000005">
    <property type="protein sequence ID" value="MTW34705.1"/>
    <property type="molecule type" value="Genomic_DNA"/>
</dbReference>
<keyword evidence="10" id="KW-0902">Two-component regulatory system</keyword>
<dbReference type="InterPro" id="IPR035965">
    <property type="entry name" value="PAS-like_dom_sf"/>
</dbReference>
<dbReference type="InterPro" id="IPR011006">
    <property type="entry name" value="CheY-like_superfamily"/>
</dbReference>
<feature type="domain" description="Response regulatory" evidence="16">
    <location>
        <begin position="659"/>
        <end position="776"/>
    </location>
</feature>
<evidence type="ECO:0000256" key="4">
    <source>
        <dbReference type="ARBA" id="ARBA00022475"/>
    </source>
</evidence>
<dbReference type="InterPro" id="IPR005467">
    <property type="entry name" value="His_kinase_dom"/>
</dbReference>
<evidence type="ECO:0000256" key="2">
    <source>
        <dbReference type="ARBA" id="ARBA00004651"/>
    </source>
</evidence>
<evidence type="ECO:0000259" key="17">
    <source>
        <dbReference type="PROSITE" id="PS50112"/>
    </source>
</evidence>
<dbReference type="EC" id="2.7.13.3" evidence="3"/>
<dbReference type="SMART" id="SM00388">
    <property type="entry name" value="HisKA"/>
    <property type="match status" value="1"/>
</dbReference>
<feature type="modified residue" description="4-aspartylphosphate" evidence="13">
    <location>
        <position position="710"/>
    </location>
</feature>
<feature type="modified residue" description="Phosphohistidine" evidence="12">
    <location>
        <position position="977"/>
    </location>
</feature>
<dbReference type="PANTHER" id="PTHR45339">
    <property type="entry name" value="HYBRID SIGNAL TRANSDUCTION HISTIDINE KINASE J"/>
    <property type="match status" value="1"/>
</dbReference>
<dbReference type="SMART" id="SM00086">
    <property type="entry name" value="PAC"/>
    <property type="match status" value="2"/>
</dbReference>
<keyword evidence="6" id="KW-0812">Transmembrane</keyword>
<feature type="domain" description="Response regulatory" evidence="16">
    <location>
        <begin position="803"/>
        <end position="919"/>
    </location>
</feature>